<feature type="region of interest" description="Disordered" evidence="1">
    <location>
        <begin position="1"/>
        <end position="38"/>
    </location>
</feature>
<feature type="compositionally biased region" description="Basic residues" evidence="1">
    <location>
        <begin position="20"/>
        <end position="32"/>
    </location>
</feature>
<evidence type="ECO:0000313" key="3">
    <source>
        <dbReference type="Proteomes" id="UP001497516"/>
    </source>
</evidence>
<dbReference type="EMBL" id="OZ034817">
    <property type="protein sequence ID" value="CAL1384113.1"/>
    <property type="molecule type" value="Genomic_DNA"/>
</dbReference>
<reference evidence="2 3" key="1">
    <citation type="submission" date="2024-04" db="EMBL/GenBank/DDBJ databases">
        <authorList>
            <person name="Fracassetti M."/>
        </authorList>
    </citation>
    <scope>NUCLEOTIDE SEQUENCE [LARGE SCALE GENOMIC DNA]</scope>
</reference>
<name>A0AAV2EEU8_9ROSI</name>
<keyword evidence="3" id="KW-1185">Reference proteome</keyword>
<dbReference type="Proteomes" id="UP001497516">
    <property type="component" value="Chromosome 4"/>
</dbReference>
<accession>A0AAV2EEU8</accession>
<organism evidence="2 3">
    <name type="scientific">Linum trigynum</name>
    <dbReference type="NCBI Taxonomy" id="586398"/>
    <lineage>
        <taxon>Eukaryota</taxon>
        <taxon>Viridiplantae</taxon>
        <taxon>Streptophyta</taxon>
        <taxon>Embryophyta</taxon>
        <taxon>Tracheophyta</taxon>
        <taxon>Spermatophyta</taxon>
        <taxon>Magnoliopsida</taxon>
        <taxon>eudicotyledons</taxon>
        <taxon>Gunneridae</taxon>
        <taxon>Pentapetalae</taxon>
        <taxon>rosids</taxon>
        <taxon>fabids</taxon>
        <taxon>Malpighiales</taxon>
        <taxon>Linaceae</taxon>
        <taxon>Linum</taxon>
    </lineage>
</organism>
<sequence length="110" mass="11818">MGLGLAKPDPTRPIAIPKSNGRRRGRRRRLPQRRQSPSFSLFSDCYGSRIRLHHSGAVKIVIVAALKVVVAAAVKATVADALNVVVAVVGIGKGRGEKVFSGEEGERKCF</sequence>
<proteinExistence type="predicted"/>
<dbReference type="AlphaFoldDB" id="A0AAV2EEU8"/>
<protein>
    <submittedName>
        <fullName evidence="2">Uncharacterized protein</fullName>
    </submittedName>
</protein>
<gene>
    <name evidence="2" type="ORF">LTRI10_LOCUS25347</name>
</gene>
<evidence type="ECO:0000256" key="1">
    <source>
        <dbReference type="SAM" id="MobiDB-lite"/>
    </source>
</evidence>
<evidence type="ECO:0000313" key="2">
    <source>
        <dbReference type="EMBL" id="CAL1384113.1"/>
    </source>
</evidence>